<dbReference type="GO" id="GO:0006357">
    <property type="term" value="P:regulation of transcription by RNA polymerase II"/>
    <property type="evidence" value="ECO:0007669"/>
    <property type="project" value="TreeGrafter"/>
</dbReference>
<feature type="domain" description="MADF" evidence="3">
    <location>
        <begin position="5"/>
        <end position="92"/>
    </location>
</feature>
<sequence>MSSKLVIHHVKSHPELWDSTDKLNKNKRAKQRAWKEISAAIGGANDTNKLKKRWKNLKDAFRKELKRIISNEIDTSSWQYFEDLSFLTEVIMKGIGTRVRYQTEGDDSNMNEAIEDDDSNDPLIVKTELMDPEPSTSMECSSFIDSSQANDDTANSTDNNEVKISNKIKSSDEYDADYMFLVSLLPTMRKLSNVQKLQFRGKVNQWLLEAVSTGYLKKRSKMYPDSDDSFE</sequence>
<dbReference type="PROSITE" id="PS51031">
    <property type="entry name" value="BESS"/>
    <property type="match status" value="1"/>
</dbReference>
<reference evidence="7" key="2">
    <citation type="submission" date="2025-04" db="UniProtKB">
        <authorList>
            <consortium name="RefSeq"/>
        </authorList>
    </citation>
    <scope>IDENTIFICATION</scope>
</reference>
<dbReference type="AlphaFoldDB" id="A0A1C9EGG5"/>
<evidence type="ECO:0000313" key="7">
    <source>
        <dbReference type="RefSeq" id="XP_023945537.1"/>
    </source>
</evidence>
<dbReference type="SMART" id="SM00595">
    <property type="entry name" value="MADF"/>
    <property type="match status" value="1"/>
</dbReference>
<dbReference type="PANTHER" id="PTHR12243">
    <property type="entry name" value="MADF DOMAIN TRANSCRIPTION FACTOR"/>
    <property type="match status" value="1"/>
</dbReference>
<keyword evidence="1" id="KW-0539">Nucleus</keyword>
<evidence type="ECO:0000259" key="3">
    <source>
        <dbReference type="PROSITE" id="PS51029"/>
    </source>
</evidence>
<proteinExistence type="predicted"/>
<dbReference type="GO" id="GO:0005667">
    <property type="term" value="C:transcription regulator complex"/>
    <property type="evidence" value="ECO:0007669"/>
    <property type="project" value="TreeGrafter"/>
</dbReference>
<protein>
    <submittedName>
        <fullName evidence="5">Transcription factor Adf-1-like protein</fullName>
    </submittedName>
    <submittedName>
        <fullName evidence="7">Uncharacterized protein LOC112051220</fullName>
    </submittedName>
</protein>
<dbReference type="InterPro" id="IPR006578">
    <property type="entry name" value="MADF-dom"/>
</dbReference>
<dbReference type="KEGG" id="bany:112051220"/>
<evidence type="ECO:0000259" key="4">
    <source>
        <dbReference type="PROSITE" id="PS51031"/>
    </source>
</evidence>
<dbReference type="InterPro" id="IPR039353">
    <property type="entry name" value="TF_Adf1"/>
</dbReference>
<feature type="domain" description="BESS" evidence="4">
    <location>
        <begin position="174"/>
        <end position="213"/>
    </location>
</feature>
<evidence type="ECO:0000313" key="6">
    <source>
        <dbReference type="Proteomes" id="UP001652582"/>
    </source>
</evidence>
<dbReference type="Pfam" id="PF02944">
    <property type="entry name" value="BESS"/>
    <property type="match status" value="1"/>
</dbReference>
<dbReference type="GO" id="GO:0005634">
    <property type="term" value="C:nucleus"/>
    <property type="evidence" value="ECO:0007669"/>
    <property type="project" value="UniProtKB-SubCell"/>
</dbReference>
<dbReference type="PANTHER" id="PTHR12243:SF64">
    <property type="entry name" value="DORSAL INTERACTING PROTEIN 3-RELATED"/>
    <property type="match status" value="1"/>
</dbReference>
<gene>
    <name evidence="7" type="primary">LOC112051220</name>
</gene>
<organism evidence="5">
    <name type="scientific">Bicyclus anynana</name>
    <name type="common">Squinting bush brown butterfly</name>
    <dbReference type="NCBI Taxonomy" id="110368"/>
    <lineage>
        <taxon>Eukaryota</taxon>
        <taxon>Metazoa</taxon>
        <taxon>Ecdysozoa</taxon>
        <taxon>Arthropoda</taxon>
        <taxon>Hexapoda</taxon>
        <taxon>Insecta</taxon>
        <taxon>Pterygota</taxon>
        <taxon>Neoptera</taxon>
        <taxon>Endopterygota</taxon>
        <taxon>Lepidoptera</taxon>
        <taxon>Glossata</taxon>
        <taxon>Ditrysia</taxon>
        <taxon>Papilionoidea</taxon>
        <taxon>Nymphalidae</taxon>
        <taxon>Satyrinae</taxon>
        <taxon>Satyrini</taxon>
        <taxon>Mycalesina</taxon>
        <taxon>Bicyclus</taxon>
    </lineage>
</organism>
<dbReference type="RefSeq" id="XP_023945537.1">
    <property type="nucleotide sequence ID" value="XM_024089769.1"/>
</dbReference>
<dbReference type="OrthoDB" id="6487365at2759"/>
<evidence type="ECO:0000313" key="5">
    <source>
        <dbReference type="EMBL" id="AON96590.1"/>
    </source>
</evidence>
<feature type="compositionally biased region" description="Polar residues" evidence="2">
    <location>
        <begin position="134"/>
        <end position="148"/>
    </location>
</feature>
<dbReference type="Pfam" id="PF10545">
    <property type="entry name" value="MADF_DNA_bdg"/>
    <property type="match status" value="1"/>
</dbReference>
<evidence type="ECO:0000256" key="2">
    <source>
        <dbReference type="SAM" id="MobiDB-lite"/>
    </source>
</evidence>
<dbReference type="EMBL" id="KX778609">
    <property type="protein sequence ID" value="AON96590.1"/>
    <property type="molecule type" value="Genomic_DNA"/>
</dbReference>
<dbReference type="GO" id="GO:0003677">
    <property type="term" value="F:DNA binding"/>
    <property type="evidence" value="ECO:0007669"/>
    <property type="project" value="InterPro"/>
</dbReference>
<dbReference type="GeneID" id="112051220"/>
<dbReference type="InterPro" id="IPR004210">
    <property type="entry name" value="BESS_motif"/>
</dbReference>
<keyword evidence="6" id="KW-1185">Reference proteome</keyword>
<comment type="subcellular location">
    <subcellularLocation>
        <location evidence="1">Nucleus</location>
    </subcellularLocation>
</comment>
<accession>A0A1C9EGG5</accession>
<feature type="region of interest" description="Disordered" evidence="2">
    <location>
        <begin position="132"/>
        <end position="159"/>
    </location>
</feature>
<feature type="compositionally biased region" description="Low complexity" evidence="2">
    <location>
        <begin position="149"/>
        <end position="159"/>
    </location>
</feature>
<name>A0A1C9EGG5_BICAN</name>
<reference evidence="5" key="1">
    <citation type="submission" date="2016-08" db="EMBL/GenBank/DDBJ databases">
        <authorList>
            <person name="Seilhamer J.J."/>
        </authorList>
    </citation>
    <scope>NUCLEOTIDE SEQUENCE</scope>
</reference>
<dbReference type="Proteomes" id="UP001652582">
    <property type="component" value="Chromosome 5"/>
</dbReference>
<evidence type="ECO:0000256" key="1">
    <source>
        <dbReference type="PROSITE-ProRule" id="PRU00371"/>
    </source>
</evidence>
<dbReference type="PROSITE" id="PS51029">
    <property type="entry name" value="MADF"/>
    <property type="match status" value="1"/>
</dbReference>